<accession>A0ACB7YVW9</accession>
<evidence type="ECO:0000313" key="2">
    <source>
        <dbReference type="Proteomes" id="UP000828048"/>
    </source>
</evidence>
<organism evidence="1 2">
    <name type="scientific">Vaccinium darrowii</name>
    <dbReference type="NCBI Taxonomy" id="229202"/>
    <lineage>
        <taxon>Eukaryota</taxon>
        <taxon>Viridiplantae</taxon>
        <taxon>Streptophyta</taxon>
        <taxon>Embryophyta</taxon>
        <taxon>Tracheophyta</taxon>
        <taxon>Spermatophyta</taxon>
        <taxon>Magnoliopsida</taxon>
        <taxon>eudicotyledons</taxon>
        <taxon>Gunneridae</taxon>
        <taxon>Pentapetalae</taxon>
        <taxon>asterids</taxon>
        <taxon>Ericales</taxon>
        <taxon>Ericaceae</taxon>
        <taxon>Vaccinioideae</taxon>
        <taxon>Vaccinieae</taxon>
        <taxon>Vaccinium</taxon>
    </lineage>
</organism>
<keyword evidence="2" id="KW-1185">Reference proteome</keyword>
<protein>
    <submittedName>
        <fullName evidence="1">Uncharacterized protein</fullName>
    </submittedName>
</protein>
<reference evidence="1 2" key="1">
    <citation type="journal article" date="2021" name="Hortic Res">
        <title>High-quality reference genome and annotation aids understanding of berry development for evergreen blueberry (Vaccinium darrowii).</title>
        <authorList>
            <person name="Yu J."/>
            <person name="Hulse-Kemp A.M."/>
            <person name="Babiker E."/>
            <person name="Staton M."/>
        </authorList>
    </citation>
    <scope>NUCLEOTIDE SEQUENCE [LARGE SCALE GENOMIC DNA]</scope>
    <source>
        <strain evidence="2">cv. NJ 8807/NJ 8810</strain>
        <tissue evidence="1">Young leaf</tissue>
    </source>
</reference>
<proteinExistence type="predicted"/>
<sequence>MDYSSNEESDLSDSEITEYKEKPYEELRTGKYKVKNVNGTLKCPFCAGKKKQEFKYKDLLQHASGVSKGAATRSAKQKANHLALALYLESDLANEVEQLQPKVIEVAPVAEKSEQNDMYCWPWTGIITNIFDEPMNGQELHNSEYWLKKFSKYKPLEVETFWDDDNQTAQAVVRFDNDWTGFKNAMLFEKSFESNHHSKKEWTAQKELSGSNIYGWFARADDYKSEGPVGKYLRKKGELKTISNLVQEATMDRNKIVASLATEIELRNQNLDELQYKYNEKTMCLSRMLEEKDKLHQAFCEESRKMQRLARENIHRILDEQEMLNHELEAKRKELDSWNKQLNKREALTERERQKLDEEKEKNMTRNSSLEMASVEQRKADENVLRLVEEHKKEKQEALAKILELKRQLDAKQKLEMDIVELKGKLEVMKHMGDDAAVQNKIKEMNEELEQKVDEMGSLEDLNQALIVKERQKGKGALEGRTALGEEEEEEEEKKVAAAAMAWSCISSGAENSTIILFFFQDFSDLLSGRTDIGIKRMGEIDTKPFQSACKARFKPLEAEVKAFELCSLWQERMKNPNWHPFKIVTLDGGDHQLVMNDDDESLKNLKEEWGVEVFEAVITALKELNEYNASGGYVVCELWNFKENRKATTKEVIAYVFKRLKRLKRKRVGDTRNPSSLTCISLFKKGVRNEVLGLVLEDSSWVSPDWSDTGKEQGKQGVKRSQGRTRNRRKRSRRAQVDSPAQTDGTTDVRGLRDVYKEAQNDEGRSCLKSCTTQAITTTTKRVSFVPGITSDGYTSGQMHASSGEVGSRLCVCLAWVLVRSITVHDQIWLLCMIK</sequence>
<comment type="caution">
    <text evidence="1">The sequence shown here is derived from an EMBL/GenBank/DDBJ whole genome shotgun (WGS) entry which is preliminary data.</text>
</comment>
<dbReference type="Proteomes" id="UP000828048">
    <property type="component" value="Chromosome 3"/>
</dbReference>
<name>A0ACB7YVW9_9ERIC</name>
<gene>
    <name evidence="1" type="ORF">Vadar_014861</name>
</gene>
<dbReference type="EMBL" id="CM037153">
    <property type="protein sequence ID" value="KAH7857637.1"/>
    <property type="molecule type" value="Genomic_DNA"/>
</dbReference>
<evidence type="ECO:0000313" key="1">
    <source>
        <dbReference type="EMBL" id="KAH7857637.1"/>
    </source>
</evidence>